<evidence type="ECO:0000256" key="6">
    <source>
        <dbReference type="ARBA" id="ARBA00034617"/>
    </source>
</evidence>
<keyword evidence="5 7" id="KW-0067">ATP-binding</keyword>
<keyword evidence="4 7" id="KW-0347">Helicase</keyword>
<dbReference type="GO" id="GO:0005737">
    <property type="term" value="C:cytoplasm"/>
    <property type="evidence" value="ECO:0007669"/>
    <property type="project" value="TreeGrafter"/>
</dbReference>
<feature type="region of interest" description="Disordered" evidence="8">
    <location>
        <begin position="73"/>
        <end position="149"/>
    </location>
</feature>
<comment type="caution">
    <text evidence="12">The sequence shown here is derived from an EMBL/GenBank/DDBJ whole genome shotgun (WGS) entry which is preliminary data.</text>
</comment>
<keyword evidence="7" id="KW-0539">Nucleus</keyword>
<dbReference type="FunFam" id="1.10.10.10:FF:000782">
    <property type="entry name" value="ATP-dependent DNA helicase"/>
    <property type="match status" value="1"/>
</dbReference>
<dbReference type="Gene3D" id="1.10.10.10">
    <property type="entry name" value="Winged helix-like DNA-binding domain superfamily/Winged helix DNA-binding domain"/>
    <property type="match status" value="1"/>
</dbReference>
<dbReference type="InterPro" id="IPR027417">
    <property type="entry name" value="P-loop_NTPase"/>
</dbReference>
<dbReference type="InterPro" id="IPR036388">
    <property type="entry name" value="WH-like_DNA-bd_sf"/>
</dbReference>
<dbReference type="GO" id="GO:0000724">
    <property type="term" value="P:double-strand break repair via homologous recombination"/>
    <property type="evidence" value="ECO:0007669"/>
    <property type="project" value="TreeGrafter"/>
</dbReference>
<dbReference type="GO" id="GO:0016787">
    <property type="term" value="F:hydrolase activity"/>
    <property type="evidence" value="ECO:0007669"/>
    <property type="project" value="UniProtKB-KW"/>
</dbReference>
<comment type="catalytic activity">
    <reaction evidence="6 7">
        <text>Couples ATP hydrolysis with the unwinding of duplex DNA by translocating in the 3'-5' direction.</text>
        <dbReference type="EC" id="5.6.2.4"/>
    </reaction>
</comment>
<evidence type="ECO:0000256" key="4">
    <source>
        <dbReference type="ARBA" id="ARBA00022806"/>
    </source>
</evidence>
<dbReference type="Pfam" id="PF16124">
    <property type="entry name" value="RecQ_Zn_bind"/>
    <property type="match status" value="1"/>
</dbReference>
<evidence type="ECO:0000313" key="13">
    <source>
        <dbReference type="Proteomes" id="UP001180020"/>
    </source>
</evidence>
<dbReference type="InterPro" id="IPR015940">
    <property type="entry name" value="UBA"/>
</dbReference>
<protein>
    <recommendedName>
        <fullName evidence="7">ATP-dependent DNA helicase</fullName>
        <ecNumber evidence="7">5.6.2.4</ecNumber>
    </recommendedName>
</protein>
<dbReference type="FunFam" id="3.40.50.300:FF:001391">
    <property type="entry name" value="ATP-dependent DNA helicase"/>
    <property type="match status" value="1"/>
</dbReference>
<sequence length="872" mass="97391">MDGGDVSADHVIAELVEMGFEFHQVNEAIEAVGPRLHDAVDYILRGSCELNGDERSPVKTCSRVKQDISTHSYGLRKQSSITEHFQSSSGRSKRKKTCSPSSISVTVIGGPESMHSKGSILSSVPETSESAQPDSHAYAYPGKLEDSSSENRDNGIFYASSSSSLQDQEIGLYWEQKASNLLCKHFGFSSLKGFQKEALGAWVAHRDSLVLAATGSGKSLCFQIPALLTGKVVVVISPLISLMHDQCLKLAQCGISACFLGSGQPDNSVEHKAMSGMYQIVYVCPETVLRLIVPLQKLAENCGIALFAIDEAHCVSKWGHDFRPAYRRLSVLRENFRVCNLNFLQHDIPVMALTATATLTVREDIIKSLHMTNDTKIVLTSFFRPNLRFSVKHSRTSSISSYDDDFRELIEVYTMKVVKSKKEIAVVLDNLQGDSDFCSSSENGSTSDADEVSSCDVENAAVSSKKNQWLSDFLEDELDVNQDVDDLDVSCGEYCGNPLAENSHISEPLEKCELPIVPEGQHIPLQDTLGMGPTIIYVPTRKETLKVADYLRKFGVRASAYHAKVVVATIAFGMGIDKPNVRRIIHYGWPQSLEAYYQEAGRAGRDGKLSDCILYANLSRIPTLLPSQRSAEQTNQAYRMLSDCFRYGMSTASCRAKTLVKYFGEEFSSDRCLICDICVTGPPELQNLKDDATIFLQALATLNTRYRNPFDDGTIYSEDRSGKLKEKANLRSVISEIRLQSQKFAATDQLWWRGLARILEAKGYIYEGDDMVRVCIKYPEPTELGLKFLQSETEEPFYAYPEADMLLSMNKCKSFSSFSDWKRGWADPEIRRQRLQGKQFRTRKRKRRSGQQRRDLSTARGRIAAKISKPKQ</sequence>
<dbReference type="GO" id="GO:0005694">
    <property type="term" value="C:chromosome"/>
    <property type="evidence" value="ECO:0007669"/>
    <property type="project" value="TreeGrafter"/>
</dbReference>
<dbReference type="NCBIfam" id="TIGR00614">
    <property type="entry name" value="recQ_fam"/>
    <property type="match status" value="1"/>
</dbReference>
<dbReference type="Proteomes" id="UP001180020">
    <property type="component" value="Unassembled WGS sequence"/>
</dbReference>
<dbReference type="InterPro" id="IPR004589">
    <property type="entry name" value="DNA_helicase_ATP-dep_RecQ"/>
</dbReference>
<dbReference type="PANTHER" id="PTHR13710">
    <property type="entry name" value="DNA HELICASE RECQ FAMILY MEMBER"/>
    <property type="match status" value="1"/>
</dbReference>
<dbReference type="SMART" id="SM00487">
    <property type="entry name" value="DEXDc"/>
    <property type="match status" value="1"/>
</dbReference>
<evidence type="ECO:0000256" key="5">
    <source>
        <dbReference type="ARBA" id="ARBA00022840"/>
    </source>
</evidence>
<proteinExistence type="inferred from homology"/>
<keyword evidence="2 7" id="KW-0547">Nucleotide-binding</keyword>
<feature type="domain" description="UBA" evidence="9">
    <location>
        <begin position="5"/>
        <end position="46"/>
    </location>
</feature>
<dbReference type="SUPFAM" id="SSF46934">
    <property type="entry name" value="UBA-like"/>
    <property type="match status" value="1"/>
</dbReference>
<feature type="compositionally biased region" description="Polar residues" evidence="8">
    <location>
        <begin position="73"/>
        <end position="90"/>
    </location>
</feature>
<dbReference type="Pfam" id="PF00271">
    <property type="entry name" value="Helicase_C"/>
    <property type="match status" value="1"/>
</dbReference>
<evidence type="ECO:0000256" key="3">
    <source>
        <dbReference type="ARBA" id="ARBA00022801"/>
    </source>
</evidence>
<keyword evidence="13" id="KW-1185">Reference proteome</keyword>
<feature type="domain" description="Helicase ATP-binding" evidence="10">
    <location>
        <begin position="199"/>
        <end position="375"/>
    </location>
</feature>
<evidence type="ECO:0000313" key="12">
    <source>
        <dbReference type="EMBL" id="KAK1294776.1"/>
    </source>
</evidence>
<dbReference type="InterPro" id="IPR011545">
    <property type="entry name" value="DEAD/DEAH_box_helicase_dom"/>
</dbReference>
<name>A0AAV9D1K9_ACOCL</name>
<dbReference type="InterPro" id="IPR014001">
    <property type="entry name" value="Helicase_ATP-bd"/>
</dbReference>
<evidence type="ECO:0000256" key="2">
    <source>
        <dbReference type="ARBA" id="ARBA00022741"/>
    </source>
</evidence>
<evidence type="ECO:0000256" key="7">
    <source>
        <dbReference type="RuleBase" id="RU364117"/>
    </source>
</evidence>
<gene>
    <name evidence="12" type="primary">RECQSIM</name>
    <name evidence="12" type="ORF">QJS10_CPA16g01494</name>
</gene>
<dbReference type="GO" id="GO:0003676">
    <property type="term" value="F:nucleic acid binding"/>
    <property type="evidence" value="ECO:0007669"/>
    <property type="project" value="InterPro"/>
</dbReference>
<feature type="domain" description="Helicase C-terminal" evidence="11">
    <location>
        <begin position="479"/>
        <end position="660"/>
    </location>
</feature>
<comment type="subcellular location">
    <subcellularLocation>
        <location evidence="7">Nucleus</location>
    </subcellularLocation>
</comment>
<dbReference type="PROSITE" id="PS51192">
    <property type="entry name" value="HELICASE_ATP_BIND_1"/>
    <property type="match status" value="1"/>
</dbReference>
<accession>A0AAV9D1K9</accession>
<dbReference type="PROSITE" id="PS50030">
    <property type="entry name" value="UBA"/>
    <property type="match status" value="1"/>
</dbReference>
<dbReference type="GO" id="GO:0005524">
    <property type="term" value="F:ATP binding"/>
    <property type="evidence" value="ECO:0007669"/>
    <property type="project" value="UniProtKB-KW"/>
</dbReference>
<dbReference type="InterPro" id="IPR001650">
    <property type="entry name" value="Helicase_C-like"/>
</dbReference>
<dbReference type="PANTHER" id="PTHR13710:SF69">
    <property type="entry name" value="ATP-DEPENDENT DNA HELICASE Q-LIKE SIM"/>
    <property type="match status" value="1"/>
</dbReference>
<comment type="similarity">
    <text evidence="1 7">Belongs to the helicase family. RecQ subfamily.</text>
</comment>
<reference evidence="12" key="1">
    <citation type="journal article" date="2023" name="Nat. Commun.">
        <title>Diploid and tetraploid genomes of Acorus and the evolution of monocots.</title>
        <authorList>
            <person name="Ma L."/>
            <person name="Liu K.W."/>
            <person name="Li Z."/>
            <person name="Hsiao Y.Y."/>
            <person name="Qi Y."/>
            <person name="Fu T."/>
            <person name="Tang G.D."/>
            <person name="Zhang D."/>
            <person name="Sun W.H."/>
            <person name="Liu D.K."/>
            <person name="Li Y."/>
            <person name="Chen G.Z."/>
            <person name="Liu X.D."/>
            <person name="Liao X.Y."/>
            <person name="Jiang Y.T."/>
            <person name="Yu X."/>
            <person name="Hao Y."/>
            <person name="Huang J."/>
            <person name="Zhao X.W."/>
            <person name="Ke S."/>
            <person name="Chen Y.Y."/>
            <person name="Wu W.L."/>
            <person name="Hsu J.L."/>
            <person name="Lin Y.F."/>
            <person name="Huang M.D."/>
            <person name="Li C.Y."/>
            <person name="Huang L."/>
            <person name="Wang Z.W."/>
            <person name="Zhao X."/>
            <person name="Zhong W.Y."/>
            <person name="Peng D.H."/>
            <person name="Ahmad S."/>
            <person name="Lan S."/>
            <person name="Zhang J.S."/>
            <person name="Tsai W.C."/>
            <person name="Van de Peer Y."/>
            <person name="Liu Z.J."/>
        </authorList>
    </citation>
    <scope>NUCLEOTIDE SEQUENCE</scope>
    <source>
        <strain evidence="12">CP</strain>
    </source>
</reference>
<dbReference type="GO" id="GO:0043138">
    <property type="term" value="F:3'-5' DNA helicase activity"/>
    <property type="evidence" value="ECO:0007669"/>
    <property type="project" value="UniProtKB-EC"/>
</dbReference>
<dbReference type="GO" id="GO:0009378">
    <property type="term" value="F:four-way junction helicase activity"/>
    <property type="evidence" value="ECO:0007669"/>
    <property type="project" value="TreeGrafter"/>
</dbReference>
<dbReference type="PROSITE" id="PS51194">
    <property type="entry name" value="HELICASE_CTER"/>
    <property type="match status" value="1"/>
</dbReference>
<comment type="catalytic activity">
    <reaction evidence="7">
        <text>ATP + H2O = ADP + phosphate + H(+)</text>
        <dbReference type="Rhea" id="RHEA:13065"/>
        <dbReference type="ChEBI" id="CHEBI:15377"/>
        <dbReference type="ChEBI" id="CHEBI:15378"/>
        <dbReference type="ChEBI" id="CHEBI:30616"/>
        <dbReference type="ChEBI" id="CHEBI:43474"/>
        <dbReference type="ChEBI" id="CHEBI:456216"/>
    </reaction>
</comment>
<dbReference type="SUPFAM" id="SSF52540">
    <property type="entry name" value="P-loop containing nucleoside triphosphate hydrolases"/>
    <property type="match status" value="1"/>
</dbReference>
<dbReference type="InterPro" id="IPR032284">
    <property type="entry name" value="RecQ_Zn-bd"/>
</dbReference>
<dbReference type="CDD" id="cd17920">
    <property type="entry name" value="DEXHc_RecQ"/>
    <property type="match status" value="1"/>
</dbReference>
<keyword evidence="3 7" id="KW-0378">Hydrolase</keyword>
<feature type="compositionally biased region" description="Polar residues" evidence="8">
    <location>
        <begin position="119"/>
        <end position="133"/>
    </location>
</feature>
<dbReference type="Gene3D" id="3.40.50.300">
    <property type="entry name" value="P-loop containing nucleotide triphosphate hydrolases"/>
    <property type="match status" value="2"/>
</dbReference>
<dbReference type="SMART" id="SM00490">
    <property type="entry name" value="HELICc"/>
    <property type="match status" value="1"/>
</dbReference>
<evidence type="ECO:0000256" key="8">
    <source>
        <dbReference type="SAM" id="MobiDB-lite"/>
    </source>
</evidence>
<dbReference type="AlphaFoldDB" id="A0AAV9D1K9"/>
<feature type="compositionally biased region" description="Basic residues" evidence="8">
    <location>
        <begin position="840"/>
        <end position="851"/>
    </location>
</feature>
<feature type="region of interest" description="Disordered" evidence="8">
    <location>
        <begin position="836"/>
        <end position="872"/>
    </location>
</feature>
<reference evidence="12" key="2">
    <citation type="submission" date="2023-06" db="EMBL/GenBank/DDBJ databases">
        <authorList>
            <person name="Ma L."/>
            <person name="Liu K.-W."/>
            <person name="Li Z."/>
            <person name="Hsiao Y.-Y."/>
            <person name="Qi Y."/>
            <person name="Fu T."/>
            <person name="Tang G."/>
            <person name="Zhang D."/>
            <person name="Sun W.-H."/>
            <person name="Liu D.-K."/>
            <person name="Li Y."/>
            <person name="Chen G.-Z."/>
            <person name="Liu X.-D."/>
            <person name="Liao X.-Y."/>
            <person name="Jiang Y.-T."/>
            <person name="Yu X."/>
            <person name="Hao Y."/>
            <person name="Huang J."/>
            <person name="Zhao X.-W."/>
            <person name="Ke S."/>
            <person name="Chen Y.-Y."/>
            <person name="Wu W.-L."/>
            <person name="Hsu J.-L."/>
            <person name="Lin Y.-F."/>
            <person name="Huang M.-D."/>
            <person name="Li C.-Y."/>
            <person name="Huang L."/>
            <person name="Wang Z.-W."/>
            <person name="Zhao X."/>
            <person name="Zhong W.-Y."/>
            <person name="Peng D.-H."/>
            <person name="Ahmad S."/>
            <person name="Lan S."/>
            <person name="Zhang J.-S."/>
            <person name="Tsai W.-C."/>
            <person name="Van De Peer Y."/>
            <person name="Liu Z.-J."/>
        </authorList>
    </citation>
    <scope>NUCLEOTIDE SEQUENCE</scope>
    <source>
        <strain evidence="12">CP</strain>
        <tissue evidence="12">Leaves</tissue>
    </source>
</reference>
<dbReference type="EMBL" id="JAUJYO010000016">
    <property type="protein sequence ID" value="KAK1294776.1"/>
    <property type="molecule type" value="Genomic_DNA"/>
</dbReference>
<dbReference type="Pfam" id="PF00270">
    <property type="entry name" value="DEAD"/>
    <property type="match status" value="1"/>
</dbReference>
<organism evidence="12 13">
    <name type="scientific">Acorus calamus</name>
    <name type="common">Sweet flag</name>
    <dbReference type="NCBI Taxonomy" id="4465"/>
    <lineage>
        <taxon>Eukaryota</taxon>
        <taxon>Viridiplantae</taxon>
        <taxon>Streptophyta</taxon>
        <taxon>Embryophyta</taxon>
        <taxon>Tracheophyta</taxon>
        <taxon>Spermatophyta</taxon>
        <taxon>Magnoliopsida</taxon>
        <taxon>Liliopsida</taxon>
        <taxon>Acoraceae</taxon>
        <taxon>Acorus</taxon>
    </lineage>
</organism>
<evidence type="ECO:0000259" key="10">
    <source>
        <dbReference type="PROSITE" id="PS51192"/>
    </source>
</evidence>
<dbReference type="EC" id="5.6.2.4" evidence="7"/>
<dbReference type="InterPro" id="IPR009060">
    <property type="entry name" value="UBA-like_sf"/>
</dbReference>
<evidence type="ECO:0000256" key="1">
    <source>
        <dbReference type="ARBA" id="ARBA00005446"/>
    </source>
</evidence>
<evidence type="ECO:0000259" key="11">
    <source>
        <dbReference type="PROSITE" id="PS51194"/>
    </source>
</evidence>
<dbReference type="GO" id="GO:0005634">
    <property type="term" value="C:nucleus"/>
    <property type="evidence" value="ECO:0007669"/>
    <property type="project" value="UniProtKB-SubCell"/>
</dbReference>
<evidence type="ECO:0000259" key="9">
    <source>
        <dbReference type="PROSITE" id="PS50030"/>
    </source>
</evidence>
<dbReference type="Gene3D" id="1.10.8.10">
    <property type="entry name" value="DNA helicase RuvA subunit, C-terminal domain"/>
    <property type="match status" value="1"/>
</dbReference>